<comment type="similarity">
    <text evidence="1">Belongs to the LysR transcriptional regulatory family.</text>
</comment>
<comment type="caution">
    <text evidence="6">The sequence shown here is derived from an EMBL/GenBank/DDBJ whole genome shotgun (WGS) entry which is preliminary data.</text>
</comment>
<dbReference type="OrthoDB" id="8417889at2"/>
<organism evidence="6 7">
    <name type="scientific">Solihabitans fulvus</name>
    <dbReference type="NCBI Taxonomy" id="1892852"/>
    <lineage>
        <taxon>Bacteria</taxon>
        <taxon>Bacillati</taxon>
        <taxon>Actinomycetota</taxon>
        <taxon>Actinomycetes</taxon>
        <taxon>Pseudonocardiales</taxon>
        <taxon>Pseudonocardiaceae</taxon>
        <taxon>Solihabitans</taxon>
    </lineage>
</organism>
<dbReference type="Gene3D" id="1.10.10.10">
    <property type="entry name" value="Winged helix-like DNA-binding domain superfamily/Winged helix DNA-binding domain"/>
    <property type="match status" value="1"/>
</dbReference>
<keyword evidence="3" id="KW-0238">DNA-binding</keyword>
<evidence type="ECO:0000256" key="4">
    <source>
        <dbReference type="ARBA" id="ARBA00023163"/>
    </source>
</evidence>
<accession>A0A5B2XWI6</accession>
<dbReference type="Proteomes" id="UP000323454">
    <property type="component" value="Unassembled WGS sequence"/>
</dbReference>
<dbReference type="RefSeq" id="WP_149847362.1">
    <property type="nucleotide sequence ID" value="NZ_VUOB01000001.1"/>
</dbReference>
<protein>
    <submittedName>
        <fullName evidence="6">LysR family transcriptional regulator</fullName>
    </submittedName>
</protein>
<dbReference type="Pfam" id="PF03466">
    <property type="entry name" value="LysR_substrate"/>
    <property type="match status" value="1"/>
</dbReference>
<keyword evidence="7" id="KW-1185">Reference proteome</keyword>
<dbReference type="CDD" id="cd05466">
    <property type="entry name" value="PBP2_LTTR_substrate"/>
    <property type="match status" value="1"/>
</dbReference>
<dbReference type="PANTHER" id="PTHR30126">
    <property type="entry name" value="HTH-TYPE TRANSCRIPTIONAL REGULATOR"/>
    <property type="match status" value="1"/>
</dbReference>
<evidence type="ECO:0000256" key="3">
    <source>
        <dbReference type="ARBA" id="ARBA00023125"/>
    </source>
</evidence>
<dbReference type="Gene3D" id="3.40.190.10">
    <property type="entry name" value="Periplasmic binding protein-like II"/>
    <property type="match status" value="2"/>
</dbReference>
<dbReference type="InterPro" id="IPR036388">
    <property type="entry name" value="WH-like_DNA-bd_sf"/>
</dbReference>
<reference evidence="6 7" key="1">
    <citation type="submission" date="2019-09" db="EMBL/GenBank/DDBJ databases">
        <title>Goodfellowia gen. nov., a new genus of the Pseudonocardineae related to Actinoalloteichus, containing Goodfellowia coeruleoviolacea gen. nov., comb. nov. gen. nov., comb. nov.</title>
        <authorList>
            <person name="Labeda D."/>
        </authorList>
    </citation>
    <scope>NUCLEOTIDE SEQUENCE [LARGE SCALE GENOMIC DNA]</scope>
    <source>
        <strain evidence="6 7">AN110305</strain>
    </source>
</reference>
<gene>
    <name evidence="6" type="ORF">F0L68_00530</name>
</gene>
<dbReference type="PANTHER" id="PTHR30126:SF39">
    <property type="entry name" value="HTH-TYPE TRANSCRIPTIONAL REGULATOR CYSL"/>
    <property type="match status" value="1"/>
</dbReference>
<proteinExistence type="inferred from homology"/>
<dbReference type="SUPFAM" id="SSF46785">
    <property type="entry name" value="Winged helix' DNA-binding domain"/>
    <property type="match status" value="1"/>
</dbReference>
<sequence length="293" mass="31519">MELRQLRTFEAVVRHGTVTDAAVALGLAPSSVSEQIRTLERSLEVTLFDRGPKGMRLTGAGERMLTWAHRLLSQAEQARREVTEQGAALRLGALESIAATHVPVVLARLSERRPEIGVQVHAEISRDTLLDDVAAGRLDVALLLDNGDTLGALGFEPPTEPLAFLDLAPVPLALVAAPGHSLSGRPDLRPADLRGERLLVNNSPACSFWMAVEQTFDADIERVRAGGVAVMRAWAQQGLGICLLPEFAVATDLDSGSLVRLGLPTPALSLRLVWRADRETLPGLRDILYAASS</sequence>
<dbReference type="SUPFAM" id="SSF53850">
    <property type="entry name" value="Periplasmic binding protein-like II"/>
    <property type="match status" value="1"/>
</dbReference>
<dbReference type="FunFam" id="1.10.10.10:FF:000001">
    <property type="entry name" value="LysR family transcriptional regulator"/>
    <property type="match status" value="1"/>
</dbReference>
<feature type="domain" description="HTH lysR-type" evidence="5">
    <location>
        <begin position="1"/>
        <end position="58"/>
    </location>
</feature>
<dbReference type="GO" id="GO:0003700">
    <property type="term" value="F:DNA-binding transcription factor activity"/>
    <property type="evidence" value="ECO:0007669"/>
    <property type="project" value="InterPro"/>
</dbReference>
<evidence type="ECO:0000313" key="7">
    <source>
        <dbReference type="Proteomes" id="UP000323454"/>
    </source>
</evidence>
<dbReference type="EMBL" id="VUOB01000001">
    <property type="protein sequence ID" value="KAA2267054.1"/>
    <property type="molecule type" value="Genomic_DNA"/>
</dbReference>
<keyword evidence="4" id="KW-0804">Transcription</keyword>
<evidence type="ECO:0000256" key="1">
    <source>
        <dbReference type="ARBA" id="ARBA00009437"/>
    </source>
</evidence>
<dbReference type="GO" id="GO:0000976">
    <property type="term" value="F:transcription cis-regulatory region binding"/>
    <property type="evidence" value="ECO:0007669"/>
    <property type="project" value="TreeGrafter"/>
</dbReference>
<name>A0A5B2XWI6_9PSEU</name>
<reference evidence="6 7" key="2">
    <citation type="submission" date="2019-09" db="EMBL/GenBank/DDBJ databases">
        <authorList>
            <person name="Jin C."/>
        </authorList>
    </citation>
    <scope>NUCLEOTIDE SEQUENCE [LARGE SCALE GENOMIC DNA]</scope>
    <source>
        <strain evidence="6 7">AN110305</strain>
    </source>
</reference>
<evidence type="ECO:0000313" key="6">
    <source>
        <dbReference type="EMBL" id="KAA2267054.1"/>
    </source>
</evidence>
<keyword evidence="2" id="KW-0805">Transcription regulation</keyword>
<dbReference type="InterPro" id="IPR005119">
    <property type="entry name" value="LysR_subst-bd"/>
</dbReference>
<dbReference type="PROSITE" id="PS50931">
    <property type="entry name" value="HTH_LYSR"/>
    <property type="match status" value="1"/>
</dbReference>
<dbReference type="InterPro" id="IPR036390">
    <property type="entry name" value="WH_DNA-bd_sf"/>
</dbReference>
<dbReference type="InterPro" id="IPR000847">
    <property type="entry name" value="LysR_HTH_N"/>
</dbReference>
<dbReference type="AlphaFoldDB" id="A0A5B2XWI6"/>
<dbReference type="Pfam" id="PF00126">
    <property type="entry name" value="HTH_1"/>
    <property type="match status" value="1"/>
</dbReference>
<evidence type="ECO:0000259" key="5">
    <source>
        <dbReference type="PROSITE" id="PS50931"/>
    </source>
</evidence>
<evidence type="ECO:0000256" key="2">
    <source>
        <dbReference type="ARBA" id="ARBA00023015"/>
    </source>
</evidence>